<evidence type="ECO:0000313" key="2">
    <source>
        <dbReference type="Proteomes" id="UP001314635"/>
    </source>
</evidence>
<dbReference type="Proteomes" id="UP001314635">
    <property type="component" value="Unassembled WGS sequence"/>
</dbReference>
<name>A0ABS5GJJ5_9BRAD</name>
<dbReference type="EMBL" id="JAFCLK010000069">
    <property type="protein sequence ID" value="MBR1141493.1"/>
    <property type="molecule type" value="Genomic_DNA"/>
</dbReference>
<gene>
    <name evidence="1" type="ORF">JQ619_37680</name>
</gene>
<protein>
    <submittedName>
        <fullName evidence="1">Uncharacterized protein</fullName>
    </submittedName>
</protein>
<accession>A0ABS5GJJ5</accession>
<sequence>MKLSEADIVRFEYVYGGKAHQCAYLVTEGTLVAVVGTMERTAALDRMLPERLARILVHELLVEAELTRNAKGIQQESNSDR</sequence>
<organism evidence="1 2">
    <name type="scientific">Bradyrhizobium denitrificans</name>
    <dbReference type="NCBI Taxonomy" id="2734912"/>
    <lineage>
        <taxon>Bacteria</taxon>
        <taxon>Pseudomonadati</taxon>
        <taxon>Pseudomonadota</taxon>
        <taxon>Alphaproteobacteria</taxon>
        <taxon>Hyphomicrobiales</taxon>
        <taxon>Nitrobacteraceae</taxon>
        <taxon>Bradyrhizobium</taxon>
    </lineage>
</organism>
<reference evidence="2" key="1">
    <citation type="journal article" date="2021" name="ISME J.">
        <title>Evolutionary origin and ecological implication of a unique nif island in free-living Bradyrhizobium lineages.</title>
        <authorList>
            <person name="Tao J."/>
        </authorList>
    </citation>
    <scope>NUCLEOTIDE SEQUENCE [LARGE SCALE GENOMIC DNA]</scope>
    <source>
        <strain evidence="2">SZCCT0094</strain>
    </source>
</reference>
<proteinExistence type="predicted"/>
<evidence type="ECO:0000313" key="1">
    <source>
        <dbReference type="EMBL" id="MBR1141493.1"/>
    </source>
</evidence>
<keyword evidence="2" id="KW-1185">Reference proteome</keyword>
<comment type="caution">
    <text evidence="1">The sequence shown here is derived from an EMBL/GenBank/DDBJ whole genome shotgun (WGS) entry which is preliminary data.</text>
</comment>
<dbReference type="RefSeq" id="WP_057195695.1">
    <property type="nucleotide sequence ID" value="NZ_JABFDP010000057.1"/>
</dbReference>